<dbReference type="FunFam" id="3.40.50.300:FF:001129">
    <property type="entry name" value="ras-related protein Rab-44 isoform X2"/>
    <property type="match status" value="1"/>
</dbReference>
<evidence type="ECO:0000256" key="3">
    <source>
        <dbReference type="ARBA" id="ARBA00004624"/>
    </source>
</evidence>
<gene>
    <name evidence="14" type="ORF">J437_LFUL014118</name>
</gene>
<evidence type="ECO:0000256" key="5">
    <source>
        <dbReference type="ARBA" id="ARBA00017509"/>
    </source>
</evidence>
<keyword evidence="11" id="KW-0449">Lipoprotein</keyword>
<dbReference type="PROSITE" id="PS51419">
    <property type="entry name" value="RAB"/>
    <property type="match status" value="1"/>
</dbReference>
<dbReference type="GO" id="GO:0030426">
    <property type="term" value="C:growth cone"/>
    <property type="evidence" value="ECO:0007669"/>
    <property type="project" value="UniProtKB-SubCell"/>
</dbReference>
<dbReference type="OrthoDB" id="642193at2759"/>
<evidence type="ECO:0000256" key="9">
    <source>
        <dbReference type="ARBA" id="ARBA00022927"/>
    </source>
</evidence>
<dbReference type="GO" id="GO:0000145">
    <property type="term" value="C:exocyst"/>
    <property type="evidence" value="ECO:0007669"/>
    <property type="project" value="InterPro"/>
</dbReference>
<feature type="compositionally biased region" description="Basic and acidic residues" evidence="12">
    <location>
        <begin position="862"/>
        <end position="876"/>
    </location>
</feature>
<dbReference type="InterPro" id="IPR016159">
    <property type="entry name" value="Cullin_repeat-like_dom_sf"/>
</dbReference>
<dbReference type="EMBL" id="KZ308735">
    <property type="protein sequence ID" value="KAG8233676.1"/>
    <property type="molecule type" value="Genomic_DNA"/>
</dbReference>
<evidence type="ECO:0000256" key="2">
    <source>
        <dbReference type="ARBA" id="ARBA00004556"/>
    </source>
</evidence>
<evidence type="ECO:0000256" key="6">
    <source>
        <dbReference type="ARBA" id="ARBA00022448"/>
    </source>
</evidence>
<dbReference type="PRINTS" id="PR00449">
    <property type="entry name" value="RASTRNSFRMNG"/>
</dbReference>
<feature type="region of interest" description="Disordered" evidence="12">
    <location>
        <begin position="451"/>
        <end position="504"/>
    </location>
</feature>
<keyword evidence="6" id="KW-0813">Transport</keyword>
<dbReference type="Gene3D" id="1.20.58.1220">
    <property type="entry name" value="Exo84p, C-terminal helical domain"/>
    <property type="match status" value="1"/>
</dbReference>
<accession>A0A8K0P4Q9</accession>
<dbReference type="Pfam" id="PF16528">
    <property type="entry name" value="Exo84_C"/>
    <property type="match status" value="1"/>
</dbReference>
<comment type="subcellular location">
    <subcellularLocation>
        <location evidence="3">Cell projection</location>
        <location evidence="3">Growth cone</location>
    </subcellularLocation>
    <subcellularLocation>
        <location evidence="2">Cytoplasm</location>
        <location evidence="2">Perinuclear region</location>
    </subcellularLocation>
</comment>
<reference evidence="14" key="1">
    <citation type="submission" date="2013-04" db="EMBL/GenBank/DDBJ databases">
        <authorList>
            <person name="Qu J."/>
            <person name="Murali S.C."/>
            <person name="Bandaranaike D."/>
            <person name="Bellair M."/>
            <person name="Blankenburg K."/>
            <person name="Chao H."/>
            <person name="Dinh H."/>
            <person name="Doddapaneni H."/>
            <person name="Downs B."/>
            <person name="Dugan-Rocha S."/>
            <person name="Elkadiri S."/>
            <person name="Gnanaolivu R.D."/>
            <person name="Hernandez B."/>
            <person name="Javaid M."/>
            <person name="Jayaseelan J.C."/>
            <person name="Lee S."/>
            <person name="Li M."/>
            <person name="Ming W."/>
            <person name="Munidasa M."/>
            <person name="Muniz J."/>
            <person name="Nguyen L."/>
            <person name="Ongeri F."/>
            <person name="Osuji N."/>
            <person name="Pu L.-L."/>
            <person name="Puazo M."/>
            <person name="Qu C."/>
            <person name="Quiroz J."/>
            <person name="Raj R."/>
            <person name="Weissenberger G."/>
            <person name="Xin Y."/>
            <person name="Zou X."/>
            <person name="Han Y."/>
            <person name="Richards S."/>
            <person name="Worley K."/>
            <person name="Muzny D."/>
            <person name="Gibbs R."/>
        </authorList>
    </citation>
    <scope>NUCLEOTIDE SEQUENCE</scope>
    <source>
        <strain evidence="14">Sampled in the wild</strain>
    </source>
</reference>
<dbReference type="GO" id="GO:0006887">
    <property type="term" value="P:exocytosis"/>
    <property type="evidence" value="ECO:0007669"/>
    <property type="project" value="UniProtKB-KW"/>
</dbReference>
<comment type="function">
    <text evidence="1">Component of the exocyst complex involved in the docking of exocytic vesicles with fusion sites on the plasma membrane.</text>
</comment>
<proteinExistence type="inferred from homology"/>
<dbReference type="CDD" id="cd01226">
    <property type="entry name" value="PH_RalBD_exo84"/>
    <property type="match status" value="1"/>
</dbReference>
<dbReference type="InterPro" id="IPR011993">
    <property type="entry name" value="PH-like_dom_sf"/>
</dbReference>
<reference evidence="14" key="2">
    <citation type="submission" date="2017-10" db="EMBL/GenBank/DDBJ databases">
        <title>Ladona fulva Genome sequencing and assembly.</title>
        <authorList>
            <person name="Murali S."/>
            <person name="Richards S."/>
            <person name="Bandaranaike D."/>
            <person name="Bellair M."/>
            <person name="Blankenburg K."/>
            <person name="Chao H."/>
            <person name="Dinh H."/>
            <person name="Doddapaneni H."/>
            <person name="Dugan-Rocha S."/>
            <person name="Elkadiri S."/>
            <person name="Gnanaolivu R."/>
            <person name="Hernandez B."/>
            <person name="Skinner E."/>
            <person name="Javaid M."/>
            <person name="Lee S."/>
            <person name="Li M."/>
            <person name="Ming W."/>
            <person name="Munidasa M."/>
            <person name="Muniz J."/>
            <person name="Nguyen L."/>
            <person name="Hughes D."/>
            <person name="Osuji N."/>
            <person name="Pu L.-L."/>
            <person name="Puazo M."/>
            <person name="Qu C."/>
            <person name="Quiroz J."/>
            <person name="Raj R."/>
            <person name="Weissenberger G."/>
            <person name="Xin Y."/>
            <person name="Zou X."/>
            <person name="Han Y."/>
            <person name="Worley K."/>
            <person name="Muzny D."/>
            <person name="Gibbs R."/>
        </authorList>
    </citation>
    <scope>NUCLEOTIDE SEQUENCE</scope>
    <source>
        <strain evidence="14">Sampled in the wild</strain>
    </source>
</reference>
<dbReference type="PANTHER" id="PTHR21426:SF12">
    <property type="entry name" value="EXOCYST COMPLEX COMPONENT 8"/>
    <property type="match status" value="1"/>
</dbReference>
<evidence type="ECO:0000256" key="4">
    <source>
        <dbReference type="ARBA" id="ARBA00007210"/>
    </source>
</evidence>
<dbReference type="Pfam" id="PF08700">
    <property type="entry name" value="VPS51_Exo84_N"/>
    <property type="match status" value="1"/>
</dbReference>
<dbReference type="Gene3D" id="1.20.58.1210">
    <property type="entry name" value="Exo84p, N-terminal helical domain"/>
    <property type="match status" value="1"/>
</dbReference>
<name>A0A8K0P4Q9_LADFU</name>
<dbReference type="InterPro" id="IPR033961">
    <property type="entry name" value="Exo84"/>
</dbReference>
<sequence>MPVAYESLVVKLRLVFCLHTCEMSGVEEEVNVLTTLKILIIGDCGVGKSSLLLRFSEDRFDINQEVTMGLDFKHKIISIDDNLVRLAIWDTAGNERFRALTPNFYRGAQGVILVYDVTDRKSFAKLEWWLNELETFATNDDIVKIVVGNKIDKENREVSRDEGLQFAKRHNTLFIESSAQTCEGVQYAFEELVQKMADSSGKKIGSADFNPEKYVKELSQRCVGGQELQQQRQRIQALAEETNVLLKKNVYQNYMQFIETAKEISHLESEMYQLSHMLAEQRSLFSSIKEISLLGDKVPKHDHLLESKKQAKERQEDEDRQKLASILEKVEGCVSLLETPGRQLIHDGDLLELDPSENTALQRVHGYLLSDGLMLATWIPNRRGPVRYKFQAMHELGSLAVVNVRDFASVRHAFKLLVFPDTRLFQCNTGQSKKDWLESFEKAKKARLAQEQQKREAAACSTSSPTKPARTSSVESKNPFAEGDDDDDDESHSREDEVEDLPEWVTEVPEDLDVSIAQRHFEDAHALLMQAREFLQSCGREDDPVIQDIKRKVEARGRALTDALTRELEVSPDKSLQGGLRAARRAVRLLNLLGRSSQACELLLLLCSSLLRTQLRRVKREGATTLYVHRLSSVFFSNLADMAREFMRAFPSSPACTSAFVVWVGGELNQFASHLVKQVFMPQTSISTLAECVSAVRAECEQLSELGLDVRYQVDGLLRTPLSRSLAEAREKLAESVKLRAAEDRWRPMNLQSRAGLMRFLQDCSAVGLDQHLQTHISGECWITLTNNTVAFAKLFLTLLEDCIKLATPELMHTMDGISFVRKNAVFLLDTVLPMAERRYKEGMGRPCVQLARIRQDNLWMKEDKRSGSPSKRDISPKPNATTTKTAIELGLDVRYQVDGLLRTPLSRSLAEAREKLAESVKLRAAEDRWRPMNLQSRAGLMRFLQDCSAVGLDQHLQTHISG</sequence>
<dbReference type="InterPro" id="IPR042561">
    <property type="entry name" value="Exo84_C_1"/>
</dbReference>
<dbReference type="InterPro" id="IPR005225">
    <property type="entry name" value="Small_GTP-bd"/>
</dbReference>
<dbReference type="GO" id="GO:0015031">
    <property type="term" value="P:protein transport"/>
    <property type="evidence" value="ECO:0007669"/>
    <property type="project" value="UniProtKB-KW"/>
</dbReference>
<dbReference type="CDD" id="cd01863">
    <property type="entry name" value="Rab18"/>
    <property type="match status" value="1"/>
</dbReference>
<evidence type="ECO:0000256" key="12">
    <source>
        <dbReference type="SAM" id="MobiDB-lite"/>
    </source>
</evidence>
<dbReference type="GO" id="GO:0003924">
    <property type="term" value="F:GTPase activity"/>
    <property type="evidence" value="ECO:0007669"/>
    <property type="project" value="InterPro"/>
</dbReference>
<dbReference type="PROSITE" id="PS51421">
    <property type="entry name" value="RAS"/>
    <property type="match status" value="1"/>
</dbReference>
<dbReference type="SUPFAM" id="SSF50729">
    <property type="entry name" value="PH domain-like"/>
    <property type="match status" value="1"/>
</dbReference>
<evidence type="ECO:0000256" key="1">
    <source>
        <dbReference type="ARBA" id="ARBA00002660"/>
    </source>
</evidence>
<dbReference type="InterPro" id="IPR032403">
    <property type="entry name" value="Exo84_C"/>
</dbReference>
<dbReference type="SMART" id="SM00175">
    <property type="entry name" value="RAB"/>
    <property type="match status" value="1"/>
</dbReference>
<dbReference type="Gene3D" id="2.30.29.30">
    <property type="entry name" value="Pleckstrin-homology domain (PH domain)/Phosphotyrosine-binding domain (PTB)"/>
    <property type="match status" value="1"/>
</dbReference>
<dbReference type="GO" id="GO:0048471">
    <property type="term" value="C:perinuclear region of cytoplasm"/>
    <property type="evidence" value="ECO:0007669"/>
    <property type="project" value="UniProtKB-SubCell"/>
</dbReference>
<dbReference type="SUPFAM" id="SSF74788">
    <property type="entry name" value="Cullin repeat-like"/>
    <property type="match status" value="1"/>
</dbReference>
<evidence type="ECO:0000256" key="10">
    <source>
        <dbReference type="ARBA" id="ARBA00023134"/>
    </source>
</evidence>
<dbReference type="NCBIfam" id="TIGR00231">
    <property type="entry name" value="small_GTP"/>
    <property type="match status" value="1"/>
</dbReference>
<dbReference type="AlphaFoldDB" id="A0A8K0P4Q9"/>
<evidence type="ECO:0000259" key="13">
    <source>
        <dbReference type="PROSITE" id="PS50003"/>
    </source>
</evidence>
<keyword evidence="15" id="KW-1185">Reference proteome</keyword>
<dbReference type="PANTHER" id="PTHR21426">
    <property type="entry name" value="EXOCYST COMPLEX COMPONENT 8"/>
    <property type="match status" value="1"/>
</dbReference>
<evidence type="ECO:0000256" key="11">
    <source>
        <dbReference type="ARBA" id="ARBA00023288"/>
    </source>
</evidence>
<dbReference type="SMART" id="SM00177">
    <property type="entry name" value="ARF"/>
    <property type="match status" value="1"/>
</dbReference>
<dbReference type="GO" id="GO:0005525">
    <property type="term" value="F:GTP binding"/>
    <property type="evidence" value="ECO:0007669"/>
    <property type="project" value="UniProtKB-KW"/>
</dbReference>
<dbReference type="InterPro" id="IPR027417">
    <property type="entry name" value="P-loop_NTPase"/>
</dbReference>
<evidence type="ECO:0000313" key="15">
    <source>
        <dbReference type="Proteomes" id="UP000792457"/>
    </source>
</evidence>
<dbReference type="InterPro" id="IPR001849">
    <property type="entry name" value="PH_domain"/>
</dbReference>
<evidence type="ECO:0000313" key="14">
    <source>
        <dbReference type="EMBL" id="KAG8233676.1"/>
    </source>
</evidence>
<evidence type="ECO:0000256" key="8">
    <source>
        <dbReference type="ARBA" id="ARBA00022741"/>
    </source>
</evidence>
<keyword evidence="9" id="KW-0653">Protein transport</keyword>
<dbReference type="Gene3D" id="3.40.50.300">
    <property type="entry name" value="P-loop containing nucleotide triphosphate hydrolases"/>
    <property type="match status" value="1"/>
</dbReference>
<feature type="compositionally biased region" description="Polar residues" evidence="12">
    <location>
        <begin position="460"/>
        <end position="476"/>
    </location>
</feature>
<dbReference type="PROSITE" id="PS50003">
    <property type="entry name" value="PH_DOMAIN"/>
    <property type="match status" value="1"/>
</dbReference>
<feature type="domain" description="PH" evidence="13">
    <location>
        <begin position="343"/>
        <end position="445"/>
    </location>
</feature>
<dbReference type="InterPro" id="IPR042560">
    <property type="entry name" value="Exo84_C_2"/>
</dbReference>
<dbReference type="SMART" id="SM00173">
    <property type="entry name" value="RAS"/>
    <property type="match status" value="1"/>
</dbReference>
<feature type="compositionally biased region" description="Acidic residues" evidence="12">
    <location>
        <begin position="482"/>
        <end position="504"/>
    </location>
</feature>
<keyword evidence="7" id="KW-0268">Exocytosis</keyword>
<dbReference type="SUPFAM" id="SSF52540">
    <property type="entry name" value="P-loop containing nucleoside triphosphate hydrolases"/>
    <property type="match status" value="1"/>
</dbReference>
<dbReference type="InterPro" id="IPR001806">
    <property type="entry name" value="Small_GTPase"/>
</dbReference>
<keyword evidence="10" id="KW-0342">GTP-binding</keyword>
<dbReference type="Pfam" id="PF00071">
    <property type="entry name" value="Ras"/>
    <property type="match status" value="1"/>
</dbReference>
<comment type="caution">
    <text evidence="14">The sequence shown here is derived from an EMBL/GenBank/DDBJ whole genome shotgun (WGS) entry which is preliminary data.</text>
</comment>
<comment type="similarity">
    <text evidence="4">Belongs to the EXO84 family.</text>
</comment>
<evidence type="ECO:0000256" key="7">
    <source>
        <dbReference type="ARBA" id="ARBA00022483"/>
    </source>
</evidence>
<dbReference type="SMART" id="SM00176">
    <property type="entry name" value="RAN"/>
    <property type="match status" value="1"/>
</dbReference>
<dbReference type="Proteomes" id="UP000792457">
    <property type="component" value="Unassembled WGS sequence"/>
</dbReference>
<dbReference type="GO" id="GO:0006893">
    <property type="term" value="P:Golgi to plasma membrane transport"/>
    <property type="evidence" value="ECO:0007669"/>
    <property type="project" value="TreeGrafter"/>
</dbReference>
<feature type="region of interest" description="Disordered" evidence="12">
    <location>
        <begin position="862"/>
        <end position="882"/>
    </location>
</feature>
<dbReference type="SMART" id="SM00174">
    <property type="entry name" value="RHO"/>
    <property type="match status" value="1"/>
</dbReference>
<keyword evidence="8" id="KW-0547">Nucleotide-binding</keyword>
<protein>
    <recommendedName>
        <fullName evidence="5">Exocyst complex component 8</fullName>
    </recommendedName>
</protein>
<organism evidence="14 15">
    <name type="scientific">Ladona fulva</name>
    <name type="common">Scarce chaser dragonfly</name>
    <name type="synonym">Libellula fulva</name>
    <dbReference type="NCBI Taxonomy" id="123851"/>
    <lineage>
        <taxon>Eukaryota</taxon>
        <taxon>Metazoa</taxon>
        <taxon>Ecdysozoa</taxon>
        <taxon>Arthropoda</taxon>
        <taxon>Hexapoda</taxon>
        <taxon>Insecta</taxon>
        <taxon>Pterygota</taxon>
        <taxon>Palaeoptera</taxon>
        <taxon>Odonata</taxon>
        <taxon>Epiprocta</taxon>
        <taxon>Anisoptera</taxon>
        <taxon>Libelluloidea</taxon>
        <taxon>Libellulidae</taxon>
        <taxon>Ladona</taxon>
    </lineage>
</organism>